<evidence type="ECO:0000259" key="2">
    <source>
        <dbReference type="PROSITE" id="PS50887"/>
    </source>
</evidence>
<dbReference type="SUPFAM" id="SSF55073">
    <property type="entry name" value="Nucleotide cyclase"/>
    <property type="match status" value="1"/>
</dbReference>
<keyword evidence="1" id="KW-0472">Membrane</keyword>
<comment type="caution">
    <text evidence="3">The sequence shown here is derived from an EMBL/GenBank/DDBJ whole genome shotgun (WGS) entry which is preliminary data.</text>
</comment>
<dbReference type="GO" id="GO:0052621">
    <property type="term" value="F:diguanylate cyclase activity"/>
    <property type="evidence" value="ECO:0007669"/>
    <property type="project" value="UniProtKB-EC"/>
</dbReference>
<dbReference type="PROSITE" id="PS50887">
    <property type="entry name" value="GGDEF"/>
    <property type="match status" value="1"/>
</dbReference>
<proteinExistence type="predicted"/>
<protein>
    <submittedName>
        <fullName evidence="3">GGDEF domain-containing protein</fullName>
        <ecNumber evidence="3">2.7.7.65</ecNumber>
    </submittedName>
</protein>
<dbReference type="InterPro" id="IPR029787">
    <property type="entry name" value="Nucleotide_cyclase"/>
</dbReference>
<evidence type="ECO:0000313" key="3">
    <source>
        <dbReference type="EMBL" id="MEM5535492.1"/>
    </source>
</evidence>
<dbReference type="Pfam" id="PF00990">
    <property type="entry name" value="GGDEF"/>
    <property type="match status" value="1"/>
</dbReference>
<dbReference type="EMBL" id="JBBMRA010000002">
    <property type="protein sequence ID" value="MEM5535492.1"/>
    <property type="molecule type" value="Genomic_DNA"/>
</dbReference>
<dbReference type="EC" id="2.7.7.65" evidence="3"/>
<keyword evidence="1" id="KW-1133">Transmembrane helix</keyword>
<dbReference type="InterPro" id="IPR000160">
    <property type="entry name" value="GGDEF_dom"/>
</dbReference>
<dbReference type="PANTHER" id="PTHR46663:SF2">
    <property type="entry name" value="GGDEF DOMAIN-CONTAINING PROTEIN"/>
    <property type="match status" value="1"/>
</dbReference>
<keyword evidence="3" id="KW-0808">Transferase</keyword>
<evidence type="ECO:0000313" key="4">
    <source>
        <dbReference type="Proteomes" id="UP001449225"/>
    </source>
</evidence>
<dbReference type="SMART" id="SM00267">
    <property type="entry name" value="GGDEF"/>
    <property type="match status" value="1"/>
</dbReference>
<name>A0ABU9TPG5_9GAMM</name>
<evidence type="ECO:0000256" key="1">
    <source>
        <dbReference type="SAM" id="Phobius"/>
    </source>
</evidence>
<reference evidence="3 4" key="1">
    <citation type="submission" date="2024-03" db="EMBL/GenBank/DDBJ databases">
        <title>Community enrichment and isolation of bacterial strains for fucoidan degradation.</title>
        <authorList>
            <person name="Sichert A."/>
        </authorList>
    </citation>
    <scope>NUCLEOTIDE SEQUENCE [LARGE SCALE GENOMIC DNA]</scope>
    <source>
        <strain evidence="3 4">AS76</strain>
    </source>
</reference>
<dbReference type="RefSeq" id="WP_342853766.1">
    <property type="nucleotide sequence ID" value="NZ_JBBMRA010000002.1"/>
</dbReference>
<feature type="domain" description="GGDEF" evidence="2">
    <location>
        <begin position="100"/>
        <end position="233"/>
    </location>
</feature>
<dbReference type="CDD" id="cd01949">
    <property type="entry name" value="GGDEF"/>
    <property type="match status" value="1"/>
</dbReference>
<keyword evidence="3" id="KW-0548">Nucleotidyltransferase</keyword>
<sequence>MISFVLPTIAPNIIHYLMWEQDTSIGMALMLILFMLFIIYASLIQGKNILENIELRIKSHESEQKIQHLAFHDALTGLPNRSLFNDRIEQALCAEMRGKNPIAILFIDLDGFKHVNDSYGHAVGDELLQTIANRFKTIVRSYDTVARIGGDEFVVIVQKIEQRDDITKIANKLLREASNPMEISGHNINISSSIGIAIYPDHGTDKETLITNADNAMYLAKDNGKNTIQVHAA</sequence>
<dbReference type="Gene3D" id="3.30.70.270">
    <property type="match status" value="1"/>
</dbReference>
<dbReference type="PANTHER" id="PTHR46663">
    <property type="entry name" value="DIGUANYLATE CYCLASE DGCT-RELATED"/>
    <property type="match status" value="1"/>
</dbReference>
<dbReference type="Proteomes" id="UP001449225">
    <property type="component" value="Unassembled WGS sequence"/>
</dbReference>
<keyword evidence="1" id="KW-0812">Transmembrane</keyword>
<dbReference type="InterPro" id="IPR043128">
    <property type="entry name" value="Rev_trsase/Diguanyl_cyclase"/>
</dbReference>
<dbReference type="InterPro" id="IPR052163">
    <property type="entry name" value="DGC-Regulatory_Protein"/>
</dbReference>
<gene>
    <name evidence="3" type="ORF">WNY58_03700</name>
</gene>
<feature type="transmembrane region" description="Helical" evidence="1">
    <location>
        <begin position="25"/>
        <end position="43"/>
    </location>
</feature>
<organism evidence="3 4">
    <name type="scientific">Neptuniibacter pectenicola</name>
    <dbReference type="NCBI Taxonomy" id="1806669"/>
    <lineage>
        <taxon>Bacteria</taxon>
        <taxon>Pseudomonadati</taxon>
        <taxon>Pseudomonadota</taxon>
        <taxon>Gammaproteobacteria</taxon>
        <taxon>Oceanospirillales</taxon>
        <taxon>Oceanospirillaceae</taxon>
        <taxon>Neptuniibacter</taxon>
    </lineage>
</organism>
<dbReference type="NCBIfam" id="TIGR00254">
    <property type="entry name" value="GGDEF"/>
    <property type="match status" value="1"/>
</dbReference>
<keyword evidence="4" id="KW-1185">Reference proteome</keyword>
<accession>A0ABU9TPG5</accession>